<gene>
    <name evidence="2" type="ORF">AAFH96_03520</name>
</gene>
<keyword evidence="3" id="KW-1185">Reference proteome</keyword>
<dbReference type="EMBL" id="JBCGDC010000006">
    <property type="protein sequence ID" value="MFB6392175.1"/>
    <property type="molecule type" value="Genomic_DNA"/>
</dbReference>
<name>A0ABV5CJS6_9ACTN</name>
<sequence length="82" mass="9327">MVKWIVLGVVLFALLVLFLAVRPLLGRLPGLQRAALTLQSRQAEVASLQHTAVDLQDRIEKLQEKLEVTQRRMEVIQARRGK</sequence>
<protein>
    <submittedName>
        <fullName evidence="2">Uncharacterized protein</fullName>
    </submittedName>
</protein>
<proteinExistence type="predicted"/>
<evidence type="ECO:0000313" key="3">
    <source>
        <dbReference type="Proteomes" id="UP001582793"/>
    </source>
</evidence>
<dbReference type="Proteomes" id="UP001582793">
    <property type="component" value="Unassembled WGS sequence"/>
</dbReference>
<comment type="caution">
    <text evidence="2">The sequence shown here is derived from an EMBL/GenBank/DDBJ whole genome shotgun (WGS) entry which is preliminary data.</text>
</comment>
<evidence type="ECO:0000256" key="1">
    <source>
        <dbReference type="SAM" id="Coils"/>
    </source>
</evidence>
<organism evidence="2 3">
    <name type="scientific">Polymorphospora lycopeni</name>
    <dbReference type="NCBI Taxonomy" id="3140240"/>
    <lineage>
        <taxon>Bacteria</taxon>
        <taxon>Bacillati</taxon>
        <taxon>Actinomycetota</taxon>
        <taxon>Actinomycetes</taxon>
        <taxon>Micromonosporales</taxon>
        <taxon>Micromonosporaceae</taxon>
        <taxon>Polymorphospora</taxon>
    </lineage>
</organism>
<dbReference type="RefSeq" id="WP_364218552.1">
    <property type="nucleotide sequence ID" value="NZ_JBCGDC010000006.1"/>
</dbReference>
<accession>A0ABV5CJS6</accession>
<reference evidence="2 3" key="1">
    <citation type="submission" date="2024-04" db="EMBL/GenBank/DDBJ databases">
        <title>Polymorphospora sp. isolated from Baiyangdian Lake in Xiong'an New Area.</title>
        <authorList>
            <person name="Zhang X."/>
            <person name="Liu J."/>
        </authorList>
    </citation>
    <scope>NUCLEOTIDE SEQUENCE [LARGE SCALE GENOMIC DNA]</scope>
    <source>
        <strain evidence="2 3">2-325</strain>
    </source>
</reference>
<keyword evidence="1" id="KW-0175">Coiled coil</keyword>
<evidence type="ECO:0000313" key="2">
    <source>
        <dbReference type="EMBL" id="MFB6392175.1"/>
    </source>
</evidence>
<feature type="coiled-coil region" evidence="1">
    <location>
        <begin position="45"/>
        <end position="79"/>
    </location>
</feature>